<dbReference type="PANTHER" id="PTHR13754:SF18">
    <property type="entry name" value="7,8-DIHYDROPTERIN-6-METHYL-4-(BETA-D-RIBOFURANOSYL)-AMINOBENZENE-5'-PHOSPHATE SYNTHASE"/>
    <property type="match status" value="1"/>
</dbReference>
<evidence type="ECO:0000259" key="1">
    <source>
        <dbReference type="SMART" id="SM00849"/>
    </source>
</evidence>
<dbReference type="SMART" id="SM00849">
    <property type="entry name" value="Lactamase_B"/>
    <property type="match status" value="1"/>
</dbReference>
<dbReference type="InterPro" id="IPR001279">
    <property type="entry name" value="Metallo-B-lactamas"/>
</dbReference>
<dbReference type="Proteomes" id="UP001597337">
    <property type="component" value="Unassembled WGS sequence"/>
</dbReference>
<dbReference type="RefSeq" id="WP_386022841.1">
    <property type="nucleotide sequence ID" value="NZ_JBHUHX010000004.1"/>
</dbReference>
<sequence>MIGELRITQLVENAAGAPGLLGEHGAAFLVEADDRHLLFDTGQGMVLRHNVERLGLSLERVESIVLSHGHYDHTGGLLDALELTGPVDLYLHPKALSPKFNRNGRPIGSPVEDLETLRPLTRRLVASTEPTHVAPGILLSGEIPRTHPIEDTGGPFYRDAQCTEPDALADDQALILDTAAGLVVLLGCGHSGLVNTLDWVRELLPDRPLHAVLGGMHLLRADRARLEFTAQSLAERGIAYLAPNHCTGLAAICHLRQCFPAQFRESPAGMRHDFGNPGAR</sequence>
<evidence type="ECO:0000313" key="2">
    <source>
        <dbReference type="EMBL" id="MFD2110752.1"/>
    </source>
</evidence>
<dbReference type="PANTHER" id="PTHR13754">
    <property type="entry name" value="METALLO-BETA-LACTAMASE SUPERFAMILY PROTEIN"/>
    <property type="match status" value="1"/>
</dbReference>
<feature type="domain" description="Metallo-beta-lactamase" evidence="1">
    <location>
        <begin position="24"/>
        <end position="190"/>
    </location>
</feature>
<dbReference type="InterPro" id="IPR036866">
    <property type="entry name" value="RibonucZ/Hydroxyglut_hydro"/>
</dbReference>
<comment type="caution">
    <text evidence="2">The sequence shown here is derived from an EMBL/GenBank/DDBJ whole genome shotgun (WGS) entry which is preliminary data.</text>
</comment>
<dbReference type="Pfam" id="PF00753">
    <property type="entry name" value="Lactamase_B"/>
    <property type="match status" value="1"/>
</dbReference>
<protein>
    <submittedName>
        <fullName evidence="2">MBL fold metallo-hydrolase</fullName>
    </submittedName>
</protein>
<keyword evidence="3" id="KW-1185">Reference proteome</keyword>
<gene>
    <name evidence="2" type="ORF">ACFSJC_02715</name>
</gene>
<proteinExistence type="predicted"/>
<dbReference type="SUPFAM" id="SSF56281">
    <property type="entry name" value="Metallo-hydrolase/oxidoreductase"/>
    <property type="match status" value="1"/>
</dbReference>
<organism evidence="2 3">
    <name type="scientific">Thiorhodococcus fuscus</name>
    <dbReference type="NCBI Taxonomy" id="527200"/>
    <lineage>
        <taxon>Bacteria</taxon>
        <taxon>Pseudomonadati</taxon>
        <taxon>Pseudomonadota</taxon>
        <taxon>Gammaproteobacteria</taxon>
        <taxon>Chromatiales</taxon>
        <taxon>Chromatiaceae</taxon>
        <taxon>Thiorhodococcus</taxon>
    </lineage>
</organism>
<dbReference type="Gene3D" id="3.60.15.10">
    <property type="entry name" value="Ribonuclease Z/Hydroxyacylglutathione hydrolase-like"/>
    <property type="match status" value="1"/>
</dbReference>
<dbReference type="InterPro" id="IPR052926">
    <property type="entry name" value="Metallo-beta-lactamase_dom"/>
</dbReference>
<dbReference type="InterPro" id="IPR041712">
    <property type="entry name" value="DHPS-like_MBL-fold"/>
</dbReference>
<accession>A0ABW4Y3M7</accession>
<dbReference type="EMBL" id="JBHUHX010000004">
    <property type="protein sequence ID" value="MFD2110752.1"/>
    <property type="molecule type" value="Genomic_DNA"/>
</dbReference>
<name>A0ABW4Y3M7_9GAMM</name>
<evidence type="ECO:0000313" key="3">
    <source>
        <dbReference type="Proteomes" id="UP001597337"/>
    </source>
</evidence>
<dbReference type="CDD" id="cd07713">
    <property type="entry name" value="DHPS-like_MBL-fold"/>
    <property type="match status" value="1"/>
</dbReference>
<reference evidence="3" key="1">
    <citation type="journal article" date="2019" name="Int. J. Syst. Evol. Microbiol.">
        <title>The Global Catalogue of Microorganisms (GCM) 10K type strain sequencing project: providing services to taxonomists for standard genome sequencing and annotation.</title>
        <authorList>
            <consortium name="The Broad Institute Genomics Platform"/>
            <consortium name="The Broad Institute Genome Sequencing Center for Infectious Disease"/>
            <person name="Wu L."/>
            <person name="Ma J."/>
        </authorList>
    </citation>
    <scope>NUCLEOTIDE SEQUENCE [LARGE SCALE GENOMIC DNA]</scope>
    <source>
        <strain evidence="3">KACC 12597</strain>
    </source>
</reference>